<comment type="caution">
    <text evidence="2">The sequence shown here is derived from an EMBL/GenBank/DDBJ whole genome shotgun (WGS) entry which is preliminary data.</text>
</comment>
<evidence type="ECO:0000313" key="3">
    <source>
        <dbReference type="Proteomes" id="UP000005801"/>
    </source>
</evidence>
<keyword evidence="1" id="KW-0472">Membrane</keyword>
<dbReference type="Proteomes" id="UP000005801">
    <property type="component" value="Unassembled WGS sequence"/>
</dbReference>
<dbReference type="AlphaFoldDB" id="A6G933"/>
<reference evidence="2 3" key="1">
    <citation type="submission" date="2007-06" db="EMBL/GenBank/DDBJ databases">
        <authorList>
            <person name="Shimkets L."/>
            <person name="Ferriera S."/>
            <person name="Johnson J."/>
            <person name="Kravitz S."/>
            <person name="Beeson K."/>
            <person name="Sutton G."/>
            <person name="Rogers Y.-H."/>
            <person name="Friedman R."/>
            <person name="Frazier M."/>
            <person name="Venter J.C."/>
        </authorList>
    </citation>
    <scope>NUCLEOTIDE SEQUENCE [LARGE SCALE GENOMIC DNA]</scope>
    <source>
        <strain evidence="2 3">SIR-1</strain>
    </source>
</reference>
<accession>A6G933</accession>
<evidence type="ECO:0000256" key="1">
    <source>
        <dbReference type="SAM" id="Phobius"/>
    </source>
</evidence>
<name>A6G933_9BACT</name>
<keyword evidence="1" id="KW-1133">Transmembrane helix</keyword>
<protein>
    <submittedName>
        <fullName evidence="2">Uncharacterized protein</fullName>
    </submittedName>
</protein>
<gene>
    <name evidence="2" type="ORF">PPSIR1_02813</name>
</gene>
<evidence type="ECO:0000313" key="2">
    <source>
        <dbReference type="EMBL" id="EDM77581.1"/>
    </source>
</evidence>
<keyword evidence="3" id="KW-1185">Reference proteome</keyword>
<proteinExistence type="predicted"/>
<organism evidence="2 3">
    <name type="scientific">Plesiocystis pacifica SIR-1</name>
    <dbReference type="NCBI Taxonomy" id="391625"/>
    <lineage>
        <taxon>Bacteria</taxon>
        <taxon>Pseudomonadati</taxon>
        <taxon>Myxococcota</taxon>
        <taxon>Polyangia</taxon>
        <taxon>Nannocystales</taxon>
        <taxon>Nannocystaceae</taxon>
        <taxon>Plesiocystis</taxon>
    </lineage>
</organism>
<sequence length="208" mass="22857">MFGPSPSDSLRETLDDEELDLSSVSMLELRAQLEHERDTARAAGRLAEFETVRNAAPNARDDELLDDPPVGEHHLGRLGGWRATWGTRALVAAVLGTALLVGLGVFAQSTHEQRQRWLHPLPELEATIDPGSPREMTIEDGKMRLGLAREAPSVNLIHLPDRDITLARGYAKAQFKVEVRDGKTVKLVVLTGAIRETLTHPDAVPLLD</sequence>
<keyword evidence="1" id="KW-0812">Transmembrane</keyword>
<feature type="transmembrane region" description="Helical" evidence="1">
    <location>
        <begin position="85"/>
        <end position="107"/>
    </location>
</feature>
<dbReference type="EMBL" id="ABCS01000043">
    <property type="protein sequence ID" value="EDM77581.1"/>
    <property type="molecule type" value="Genomic_DNA"/>
</dbReference>
<dbReference type="STRING" id="391625.PPSIR1_02813"/>